<evidence type="ECO:0000313" key="2">
    <source>
        <dbReference type="Proteomes" id="UP001501940"/>
    </source>
</evidence>
<reference evidence="1" key="3">
    <citation type="submission" date="2025-09" db="UniProtKB">
        <authorList>
            <consortium name="Ensembl"/>
        </authorList>
    </citation>
    <scope>IDENTIFICATION</scope>
</reference>
<dbReference type="OMA" id="CCVFISS"/>
<dbReference type="Proteomes" id="UP001501940">
    <property type="component" value="Chromosome 9"/>
</dbReference>
<keyword evidence="2" id="KW-1185">Reference proteome</keyword>
<accession>A0A3Q1B8I9</accession>
<dbReference type="Ensembl" id="ENSAOCT00000004684.2">
    <property type="protein sequence ID" value="ENSAOCP00000006396.2"/>
    <property type="gene ID" value="ENSAOCG00000010015.2"/>
</dbReference>
<reference evidence="1 2" key="1">
    <citation type="submission" date="2022-01" db="EMBL/GenBank/DDBJ databases">
        <title>A chromosome-scale genome assembly of the false clownfish, Amphiprion ocellaris.</title>
        <authorList>
            <person name="Ryu T."/>
        </authorList>
    </citation>
    <scope>NUCLEOTIDE SEQUENCE [LARGE SCALE GENOMIC DNA]</scope>
</reference>
<reference evidence="1" key="2">
    <citation type="submission" date="2025-08" db="UniProtKB">
        <authorList>
            <consortium name="Ensembl"/>
        </authorList>
    </citation>
    <scope>IDENTIFICATION</scope>
</reference>
<evidence type="ECO:0000313" key="1">
    <source>
        <dbReference type="Ensembl" id="ENSAOCP00000006396.2"/>
    </source>
</evidence>
<dbReference type="GeneTree" id="ENSGT01120000277650"/>
<sequence>MKIILVEFGGYMLSCTPLTIQQWACCVFISSGELLWAQLISSIPTPRLKFLKVVGHGEMTEGGLEPDNVEMSVRRRQHTWFRGRRRHRIDPQVRPHKLSGPALPLTSLLVSHHQESVSQSRFSENSEFVNPEMS</sequence>
<dbReference type="STRING" id="80972.ENSAOCP00000006396"/>
<organism evidence="1 2">
    <name type="scientific">Amphiprion ocellaris</name>
    <name type="common">Clown anemonefish</name>
    <dbReference type="NCBI Taxonomy" id="80972"/>
    <lineage>
        <taxon>Eukaryota</taxon>
        <taxon>Metazoa</taxon>
        <taxon>Chordata</taxon>
        <taxon>Craniata</taxon>
        <taxon>Vertebrata</taxon>
        <taxon>Euteleostomi</taxon>
        <taxon>Actinopterygii</taxon>
        <taxon>Neopterygii</taxon>
        <taxon>Teleostei</taxon>
        <taxon>Neoteleostei</taxon>
        <taxon>Acanthomorphata</taxon>
        <taxon>Ovalentaria</taxon>
        <taxon>Pomacentridae</taxon>
        <taxon>Amphiprion</taxon>
    </lineage>
</organism>
<proteinExistence type="predicted"/>
<protein>
    <submittedName>
        <fullName evidence="1">Uncharacterized protein</fullName>
    </submittedName>
</protein>
<name>A0A3Q1B8I9_AMPOC</name>
<dbReference type="AlphaFoldDB" id="A0A3Q1B8I9"/>